<evidence type="ECO:0000256" key="3">
    <source>
        <dbReference type="ARBA" id="ARBA00022679"/>
    </source>
</evidence>
<evidence type="ECO:0000256" key="4">
    <source>
        <dbReference type="ARBA" id="ARBA00022692"/>
    </source>
</evidence>
<evidence type="ECO:0000256" key="6">
    <source>
        <dbReference type="ARBA" id="ARBA00022989"/>
    </source>
</evidence>
<feature type="transmembrane region" description="Helical" evidence="9">
    <location>
        <begin position="154"/>
        <end position="179"/>
    </location>
</feature>
<feature type="transmembrane region" description="Helical" evidence="9">
    <location>
        <begin position="20"/>
        <end position="48"/>
    </location>
</feature>
<gene>
    <name evidence="12" type="ORF">ABZ071_32660</name>
</gene>
<dbReference type="CDD" id="cd16917">
    <property type="entry name" value="HATPase_UhpB-NarQ-NarX-like"/>
    <property type="match status" value="1"/>
</dbReference>
<feature type="domain" description="Histidine kinase/HSP90-like ATPase" evidence="10">
    <location>
        <begin position="308"/>
        <end position="398"/>
    </location>
</feature>
<keyword evidence="13" id="KW-1185">Reference proteome</keyword>
<name>A0ABV2VUS6_9ACTN</name>
<dbReference type="InterPro" id="IPR050482">
    <property type="entry name" value="Sensor_HK_TwoCompSys"/>
</dbReference>
<dbReference type="GO" id="GO:0016301">
    <property type="term" value="F:kinase activity"/>
    <property type="evidence" value="ECO:0007669"/>
    <property type="project" value="UniProtKB-KW"/>
</dbReference>
<dbReference type="RefSeq" id="WP_355668055.1">
    <property type="nucleotide sequence ID" value="NZ_JBEXRX010000199.1"/>
</dbReference>
<keyword evidence="4 9" id="KW-0812">Transmembrane</keyword>
<organism evidence="12 13">
    <name type="scientific">Micromonospora fulviviridis</name>
    <dbReference type="NCBI Taxonomy" id="47860"/>
    <lineage>
        <taxon>Bacteria</taxon>
        <taxon>Bacillati</taxon>
        <taxon>Actinomycetota</taxon>
        <taxon>Actinomycetes</taxon>
        <taxon>Micromonosporales</taxon>
        <taxon>Micromonosporaceae</taxon>
        <taxon>Micromonospora</taxon>
    </lineage>
</organism>
<dbReference type="Pfam" id="PF02518">
    <property type="entry name" value="HATPase_c"/>
    <property type="match status" value="1"/>
</dbReference>
<dbReference type="Gene3D" id="1.20.5.1930">
    <property type="match status" value="1"/>
</dbReference>
<dbReference type="Proteomes" id="UP001550348">
    <property type="component" value="Unassembled WGS sequence"/>
</dbReference>
<keyword evidence="2" id="KW-1003">Cell membrane</keyword>
<evidence type="ECO:0000256" key="2">
    <source>
        <dbReference type="ARBA" id="ARBA00022475"/>
    </source>
</evidence>
<evidence type="ECO:0000256" key="7">
    <source>
        <dbReference type="ARBA" id="ARBA00023012"/>
    </source>
</evidence>
<dbReference type="InterPro" id="IPR011712">
    <property type="entry name" value="Sig_transdc_His_kin_sub3_dim/P"/>
</dbReference>
<dbReference type="SUPFAM" id="SSF55874">
    <property type="entry name" value="ATPase domain of HSP90 chaperone/DNA topoisomerase II/histidine kinase"/>
    <property type="match status" value="1"/>
</dbReference>
<reference evidence="12 13" key="1">
    <citation type="submission" date="2024-06" db="EMBL/GenBank/DDBJ databases">
        <title>The Natural Products Discovery Center: Release of the First 8490 Sequenced Strains for Exploring Actinobacteria Biosynthetic Diversity.</title>
        <authorList>
            <person name="Kalkreuter E."/>
            <person name="Kautsar S.A."/>
            <person name="Yang D."/>
            <person name="Bader C.D."/>
            <person name="Teijaro C.N."/>
            <person name="Fluegel L."/>
            <person name="Davis C.M."/>
            <person name="Simpson J.R."/>
            <person name="Lauterbach L."/>
            <person name="Steele A.D."/>
            <person name="Gui C."/>
            <person name="Meng S."/>
            <person name="Li G."/>
            <person name="Viehrig K."/>
            <person name="Ye F."/>
            <person name="Su P."/>
            <person name="Kiefer A.F."/>
            <person name="Nichols A."/>
            <person name="Cepeda A.J."/>
            <person name="Yan W."/>
            <person name="Fan B."/>
            <person name="Jiang Y."/>
            <person name="Adhikari A."/>
            <person name="Zheng C.-J."/>
            <person name="Schuster L."/>
            <person name="Cowan T.M."/>
            <person name="Smanski M.J."/>
            <person name="Chevrette M.G."/>
            <person name="De Carvalho L.P.S."/>
            <person name="Shen B."/>
        </authorList>
    </citation>
    <scope>NUCLEOTIDE SEQUENCE [LARGE SCALE GENOMIC DNA]</scope>
    <source>
        <strain evidence="12 13">NPDC006286</strain>
    </source>
</reference>
<evidence type="ECO:0000256" key="1">
    <source>
        <dbReference type="ARBA" id="ARBA00004651"/>
    </source>
</evidence>
<keyword evidence="7" id="KW-0902">Two-component regulatory system</keyword>
<dbReference type="Pfam" id="PF07730">
    <property type="entry name" value="HisKA_3"/>
    <property type="match status" value="1"/>
</dbReference>
<feature type="transmembrane region" description="Helical" evidence="9">
    <location>
        <begin position="130"/>
        <end position="147"/>
    </location>
</feature>
<evidence type="ECO:0000256" key="5">
    <source>
        <dbReference type="ARBA" id="ARBA00022777"/>
    </source>
</evidence>
<proteinExistence type="predicted"/>
<dbReference type="Gene3D" id="3.30.565.10">
    <property type="entry name" value="Histidine kinase-like ATPase, C-terminal domain"/>
    <property type="match status" value="1"/>
</dbReference>
<evidence type="ECO:0000259" key="10">
    <source>
        <dbReference type="Pfam" id="PF02518"/>
    </source>
</evidence>
<evidence type="ECO:0000256" key="9">
    <source>
        <dbReference type="SAM" id="Phobius"/>
    </source>
</evidence>
<keyword evidence="5 12" id="KW-0418">Kinase</keyword>
<dbReference type="InterPro" id="IPR003594">
    <property type="entry name" value="HATPase_dom"/>
</dbReference>
<evidence type="ECO:0000313" key="12">
    <source>
        <dbReference type="EMBL" id="MEU0156550.1"/>
    </source>
</evidence>
<dbReference type="PANTHER" id="PTHR24421">
    <property type="entry name" value="NITRATE/NITRITE SENSOR PROTEIN NARX-RELATED"/>
    <property type="match status" value="1"/>
</dbReference>
<evidence type="ECO:0000256" key="8">
    <source>
        <dbReference type="ARBA" id="ARBA00023136"/>
    </source>
</evidence>
<comment type="caution">
    <text evidence="12">The sequence shown here is derived from an EMBL/GenBank/DDBJ whole genome shotgun (WGS) entry which is preliminary data.</text>
</comment>
<evidence type="ECO:0000313" key="13">
    <source>
        <dbReference type="Proteomes" id="UP001550348"/>
    </source>
</evidence>
<accession>A0ABV2VUS6</accession>
<dbReference type="EMBL" id="JBEXRX010000199">
    <property type="protein sequence ID" value="MEU0156550.1"/>
    <property type="molecule type" value="Genomic_DNA"/>
</dbReference>
<protein>
    <submittedName>
        <fullName evidence="12">Histidine kinase</fullName>
    </submittedName>
</protein>
<keyword evidence="8 9" id="KW-0472">Membrane</keyword>
<comment type="subcellular location">
    <subcellularLocation>
        <location evidence="1">Cell membrane</location>
        <topology evidence="1">Multi-pass membrane protein</topology>
    </subcellularLocation>
</comment>
<sequence length="416" mass="43708">MDKPGDHLLMDQGAGTVDRVVAAAAVCRAVLVGRGAIVLIAAGAGLLLIEQWWRVAAVVVLVTATTAAEVGSLARWPAVGRHPYLALALDVSMAVVVLVLSRGGMAYFCYVAGTAALAGALFGMRALPLWFAQAALGFAAVAVVLRENRPPEEVAAFIAAFPMISVLAGIGAAAATAALNRYLKMATEVITTAQRYAAASERARLARELHDSVAKTLRGVSFAALALPSSLRRHPRLAEQLANTVSQGAEAAAREARALLEGLRLDALDQDFRSTVQAICQAWSASTGITTSVVADNLELLVPLRYEFARILQESLLNVERHADADRVQVRLTAIDRLVELSVRDNGTGFVLRDLTTLQADGHFGIVGMTERAKAVNGSFQVSSAPGAGTLVTVRAPFDGTGTPALSLLTLPDGRT</sequence>
<keyword evidence="3" id="KW-0808">Transferase</keyword>
<evidence type="ECO:0000259" key="11">
    <source>
        <dbReference type="Pfam" id="PF07730"/>
    </source>
</evidence>
<dbReference type="InterPro" id="IPR036890">
    <property type="entry name" value="HATPase_C_sf"/>
</dbReference>
<dbReference type="PANTHER" id="PTHR24421:SF37">
    <property type="entry name" value="SENSOR HISTIDINE KINASE NARS"/>
    <property type="match status" value="1"/>
</dbReference>
<feature type="transmembrane region" description="Helical" evidence="9">
    <location>
        <begin position="55"/>
        <end position="76"/>
    </location>
</feature>
<keyword evidence="6 9" id="KW-1133">Transmembrane helix</keyword>
<feature type="domain" description="Signal transduction histidine kinase subgroup 3 dimerisation and phosphoacceptor" evidence="11">
    <location>
        <begin position="201"/>
        <end position="266"/>
    </location>
</feature>